<keyword evidence="11" id="KW-1185">Reference proteome</keyword>
<evidence type="ECO:0000259" key="9">
    <source>
        <dbReference type="PROSITE" id="PS50885"/>
    </source>
</evidence>
<dbReference type="InterPro" id="IPR004090">
    <property type="entry name" value="Chemotax_Me-accpt_rcpt"/>
</dbReference>
<dbReference type="PROSITE" id="PS50885">
    <property type="entry name" value="HAMP"/>
    <property type="match status" value="1"/>
</dbReference>
<dbReference type="Gene3D" id="3.30.450.20">
    <property type="entry name" value="PAS domain"/>
    <property type="match status" value="1"/>
</dbReference>
<reference evidence="10 11" key="1">
    <citation type="submission" date="2023-04" db="EMBL/GenBank/DDBJ databases">
        <title>A long-awaited taxogenomic arrangement of the family Halomonadaceae.</title>
        <authorList>
            <person name="De La Haba R."/>
            <person name="Chuvochina M."/>
            <person name="Wittouck S."/>
            <person name="Arahal D.R."/>
            <person name="Sanchez-Porro C."/>
            <person name="Hugenholtz P."/>
            <person name="Ventosa A."/>
        </authorList>
    </citation>
    <scope>NUCLEOTIDE SEQUENCE [LARGE SCALE GENOMIC DNA]</scope>
    <source>
        <strain evidence="10 11">DSM 22428</strain>
    </source>
</reference>
<keyword evidence="5" id="KW-0175">Coiled coil</keyword>
<dbReference type="EMBL" id="JARWAO010000001">
    <property type="protein sequence ID" value="MDR5894705.1"/>
    <property type="molecule type" value="Genomic_DNA"/>
</dbReference>
<feature type="coiled-coil region" evidence="5">
    <location>
        <begin position="643"/>
        <end position="670"/>
    </location>
</feature>
<evidence type="ECO:0000256" key="1">
    <source>
        <dbReference type="ARBA" id="ARBA00022481"/>
    </source>
</evidence>
<protein>
    <submittedName>
        <fullName evidence="10">Methyl-accepting chemotaxis protein</fullName>
    </submittedName>
</protein>
<evidence type="ECO:0000259" key="8">
    <source>
        <dbReference type="PROSITE" id="PS50111"/>
    </source>
</evidence>
<comment type="caution">
    <text evidence="10">The sequence shown here is derived from an EMBL/GenBank/DDBJ whole genome shotgun (WGS) entry which is preliminary data.</text>
</comment>
<dbReference type="Pfam" id="PF00672">
    <property type="entry name" value="HAMP"/>
    <property type="match status" value="1"/>
</dbReference>
<dbReference type="PROSITE" id="PS50111">
    <property type="entry name" value="CHEMOTAXIS_TRANSDUC_2"/>
    <property type="match status" value="1"/>
</dbReference>
<evidence type="ECO:0000256" key="3">
    <source>
        <dbReference type="ARBA" id="ARBA00029447"/>
    </source>
</evidence>
<evidence type="ECO:0000313" key="11">
    <source>
        <dbReference type="Proteomes" id="UP001269375"/>
    </source>
</evidence>
<evidence type="ECO:0000256" key="6">
    <source>
        <dbReference type="SAM" id="MobiDB-lite"/>
    </source>
</evidence>
<dbReference type="CDD" id="cd11386">
    <property type="entry name" value="MCP_signal"/>
    <property type="match status" value="1"/>
</dbReference>
<dbReference type="Proteomes" id="UP001269375">
    <property type="component" value="Unassembled WGS sequence"/>
</dbReference>
<keyword evidence="1" id="KW-0488">Methylation</keyword>
<dbReference type="PANTHER" id="PTHR43531:SF14">
    <property type="entry name" value="METHYL-ACCEPTING CHEMOTAXIS PROTEIN I-RELATED"/>
    <property type="match status" value="1"/>
</dbReference>
<evidence type="ECO:0000256" key="7">
    <source>
        <dbReference type="SAM" id="Phobius"/>
    </source>
</evidence>
<dbReference type="Gene3D" id="1.10.287.950">
    <property type="entry name" value="Methyl-accepting chemotaxis protein"/>
    <property type="match status" value="1"/>
</dbReference>
<organism evidence="10 11">
    <name type="scientific">Larsenimonas suaedae</name>
    <dbReference type="NCBI Taxonomy" id="1851019"/>
    <lineage>
        <taxon>Bacteria</taxon>
        <taxon>Pseudomonadati</taxon>
        <taxon>Pseudomonadota</taxon>
        <taxon>Gammaproteobacteria</taxon>
        <taxon>Oceanospirillales</taxon>
        <taxon>Halomonadaceae</taxon>
        <taxon>Larsenimonas</taxon>
    </lineage>
</organism>
<evidence type="ECO:0000256" key="2">
    <source>
        <dbReference type="ARBA" id="ARBA00023224"/>
    </source>
</evidence>
<comment type="similarity">
    <text evidence="3">Belongs to the methyl-accepting chemotaxis (MCP) protein family.</text>
</comment>
<feature type="region of interest" description="Disordered" evidence="6">
    <location>
        <begin position="486"/>
        <end position="511"/>
    </location>
</feature>
<dbReference type="SMART" id="SM00304">
    <property type="entry name" value="HAMP"/>
    <property type="match status" value="1"/>
</dbReference>
<dbReference type="InterPro" id="IPR004089">
    <property type="entry name" value="MCPsignal_dom"/>
</dbReference>
<keyword evidence="7" id="KW-0472">Membrane</keyword>
<dbReference type="PANTHER" id="PTHR43531">
    <property type="entry name" value="PROTEIN ICFG"/>
    <property type="match status" value="1"/>
</dbReference>
<keyword evidence="2 4" id="KW-0807">Transducer</keyword>
<dbReference type="SMART" id="SM00283">
    <property type="entry name" value="MA"/>
    <property type="match status" value="1"/>
</dbReference>
<dbReference type="InterPro" id="IPR003660">
    <property type="entry name" value="HAMP_dom"/>
</dbReference>
<dbReference type="SUPFAM" id="SSF58104">
    <property type="entry name" value="Methyl-accepting chemotaxis protein (MCP) signaling domain"/>
    <property type="match status" value="1"/>
</dbReference>
<dbReference type="CDD" id="cd12913">
    <property type="entry name" value="PDC1_MCP_like"/>
    <property type="match status" value="1"/>
</dbReference>
<dbReference type="InterPro" id="IPR051310">
    <property type="entry name" value="MCP_chemotaxis"/>
</dbReference>
<name>A0ABU1GRR8_9GAMM</name>
<sequence>MKNFKSIKHFVVLAAGACILAVVAALLAYNYFATARTEEAVENRTSSLLKSGIDERLSSLSEAKASEINRKLEQALGIAKDLASASELVATPESDGAHRIGRPELSALVKKAVSDNPFLLDAFIGWEPNAFGPDSAYSVPSDNTESYDGSGRFRPWSYRNDQGVVEVLSLNEEGMSSEKMLDSGIRRGEYYLCSKESGETCIVDPAFYDYGGKQVMVATFSVPIIVDGTFRGIAGTDLSVDFIQGLLTQANGELYDGAGRMALVAPVGRLVAYTGDASMLGKPAVDILQGSSIERLKQVQQGGNTVQVMDQDSGMVEIYKPVKIGETGVTWALVIHLPISAVMADLATLQQELHDQRVTDILGMLAISAVVTVLGLMLIWWVGRNIARPLGHLADRMQDIASGDGDLTQRLPVSGRNELAAVAAQFNAFVEKINGVMLDVRDSSENVKLASGEISTGSLDLSRRTENTAASLEESAAAMEELTSTVANSAESSRHASTISSSAAKSAEEGGEAMVEVTATMREISNSAKEIESIIGVIDSIAFQTNLLALNASVEAARAGEQGRGFAVVAEEVRSLANRSTKAAKEIKTLIDASVDKTASGEALVQRAGERITGIVDQVRRVNDLIGEISTAAEEQNTGIFQVNQAVSQLDQMTQENAALVEESAAASDALSQEARRLADIIGVFRLRERGEHEYVATGHYVTESDEAPSAHAREREYID</sequence>
<evidence type="ECO:0000256" key="4">
    <source>
        <dbReference type="PROSITE-ProRule" id="PRU00284"/>
    </source>
</evidence>
<accession>A0ABU1GRR8</accession>
<dbReference type="RefSeq" id="WP_251593117.1">
    <property type="nucleotide sequence ID" value="NZ_JAMLJI010000002.1"/>
</dbReference>
<proteinExistence type="inferred from homology"/>
<feature type="domain" description="Methyl-accepting transducer" evidence="8">
    <location>
        <begin position="443"/>
        <end position="672"/>
    </location>
</feature>
<keyword evidence="7" id="KW-0812">Transmembrane</keyword>
<gene>
    <name evidence="10" type="ORF">QC825_01295</name>
</gene>
<dbReference type="CDD" id="cd06225">
    <property type="entry name" value="HAMP"/>
    <property type="match status" value="1"/>
</dbReference>
<feature type="compositionally biased region" description="Low complexity" evidence="6">
    <location>
        <begin position="486"/>
        <end position="505"/>
    </location>
</feature>
<keyword evidence="7" id="KW-1133">Transmembrane helix</keyword>
<evidence type="ECO:0000256" key="5">
    <source>
        <dbReference type="SAM" id="Coils"/>
    </source>
</evidence>
<evidence type="ECO:0000313" key="10">
    <source>
        <dbReference type="EMBL" id="MDR5894705.1"/>
    </source>
</evidence>
<dbReference type="PRINTS" id="PR00260">
    <property type="entry name" value="CHEMTRNSDUCR"/>
</dbReference>
<feature type="domain" description="HAMP" evidence="9">
    <location>
        <begin position="384"/>
        <end position="438"/>
    </location>
</feature>
<feature type="transmembrane region" description="Helical" evidence="7">
    <location>
        <begin position="361"/>
        <end position="383"/>
    </location>
</feature>
<dbReference type="Pfam" id="PF00015">
    <property type="entry name" value="MCPsignal"/>
    <property type="match status" value="1"/>
</dbReference>